<gene>
    <name evidence="1" type="ORF">HMPREF0908_1204</name>
</gene>
<dbReference type="Proteomes" id="UP000005309">
    <property type="component" value="Unassembled WGS sequence"/>
</dbReference>
<keyword evidence="2" id="KW-1185">Reference proteome</keyword>
<accession>C4V3W0</accession>
<dbReference type="OrthoDB" id="9763670at2"/>
<organism evidence="1 2">
    <name type="scientific">Selenomonas flueggei ATCC 43531</name>
    <dbReference type="NCBI Taxonomy" id="638302"/>
    <lineage>
        <taxon>Bacteria</taxon>
        <taxon>Bacillati</taxon>
        <taxon>Bacillota</taxon>
        <taxon>Negativicutes</taxon>
        <taxon>Selenomonadales</taxon>
        <taxon>Selenomonadaceae</taxon>
        <taxon>Selenomonas</taxon>
    </lineage>
</organism>
<evidence type="ECO:0000313" key="2">
    <source>
        <dbReference type="Proteomes" id="UP000005309"/>
    </source>
</evidence>
<name>C4V3W0_9FIRM</name>
<protein>
    <submittedName>
        <fullName evidence="1">Uncharacterized protein</fullName>
    </submittedName>
</protein>
<proteinExistence type="predicted"/>
<dbReference type="AlphaFoldDB" id="C4V3W0"/>
<reference evidence="1 2" key="1">
    <citation type="submission" date="2009-04" db="EMBL/GenBank/DDBJ databases">
        <authorList>
            <person name="Qin X."/>
            <person name="Bachman B."/>
            <person name="Battles P."/>
            <person name="Bell A."/>
            <person name="Bess C."/>
            <person name="Bickham C."/>
            <person name="Chaboub L."/>
            <person name="Chen D."/>
            <person name="Coyle M."/>
            <person name="Deiros D.R."/>
            <person name="Dinh H."/>
            <person name="Forbes L."/>
            <person name="Fowler G."/>
            <person name="Francisco L."/>
            <person name="Fu Q."/>
            <person name="Gubbala S."/>
            <person name="Hale W."/>
            <person name="Han Y."/>
            <person name="Hemphill L."/>
            <person name="Highlander S.K."/>
            <person name="Hirani K."/>
            <person name="Hogues M."/>
            <person name="Jackson L."/>
            <person name="Jakkamsetti A."/>
            <person name="Javaid M."/>
            <person name="Jiang H."/>
            <person name="Korchina V."/>
            <person name="Kovar C."/>
            <person name="Lara F."/>
            <person name="Lee S."/>
            <person name="Mata R."/>
            <person name="Mathew T."/>
            <person name="Moen C."/>
            <person name="Morales K."/>
            <person name="Munidasa M."/>
            <person name="Nazareth L."/>
            <person name="Ngo R."/>
            <person name="Nguyen L."/>
            <person name="Okwuonu G."/>
            <person name="Ongeri F."/>
            <person name="Patil S."/>
            <person name="Petrosino J."/>
            <person name="Pham C."/>
            <person name="Pham P."/>
            <person name="Pu L.-L."/>
            <person name="Puazo M."/>
            <person name="Raj R."/>
            <person name="Reid J."/>
            <person name="Rouhana J."/>
            <person name="Saada N."/>
            <person name="Shang Y."/>
            <person name="Simmons D."/>
            <person name="Thornton R."/>
            <person name="Warren J."/>
            <person name="Weissenberger G."/>
            <person name="Zhang J."/>
            <person name="Zhang L."/>
            <person name="Zhou C."/>
            <person name="Zhu D."/>
            <person name="Muzny D."/>
            <person name="Worley K."/>
            <person name="Gibbs R."/>
        </authorList>
    </citation>
    <scope>NUCLEOTIDE SEQUENCE [LARGE SCALE GENOMIC DNA]</scope>
    <source>
        <strain evidence="1 2">ATCC 43531</strain>
    </source>
</reference>
<evidence type="ECO:0000313" key="1">
    <source>
        <dbReference type="EMBL" id="EEQ48480.1"/>
    </source>
</evidence>
<comment type="caution">
    <text evidence="1">The sequence shown here is derived from an EMBL/GenBank/DDBJ whole genome shotgun (WGS) entry which is preliminary data.</text>
</comment>
<sequence length="43" mass="4879">MNSATTKGLEMDIRHRASRAWQTYLNYTFESGSLTESGNIVQN</sequence>
<dbReference type="EMBL" id="ACLA01000019">
    <property type="protein sequence ID" value="EEQ48480.1"/>
    <property type="molecule type" value="Genomic_DNA"/>
</dbReference>
<dbReference type="HOGENOM" id="CLU_3239469_0_0_9"/>